<reference evidence="1" key="1">
    <citation type="submission" date="2020-11" db="EMBL/GenBank/DDBJ databases">
        <title>Adaptations for nitrogen fixation in a non-lichenized fungal sporocarp promotes dispersal by wood-feeding termites.</title>
        <authorList>
            <consortium name="DOE Joint Genome Institute"/>
            <person name="Koch R.A."/>
            <person name="Yoon G."/>
            <person name="Arayal U."/>
            <person name="Lail K."/>
            <person name="Amirebrahimi M."/>
            <person name="Labutti K."/>
            <person name="Lipzen A."/>
            <person name="Riley R."/>
            <person name="Barry K."/>
            <person name="Henrissat B."/>
            <person name="Grigoriev I.V."/>
            <person name="Herr J.R."/>
            <person name="Aime M.C."/>
        </authorList>
    </citation>
    <scope>NUCLEOTIDE SEQUENCE</scope>
    <source>
        <strain evidence="1">MCA 3950</strain>
    </source>
</reference>
<dbReference type="AlphaFoldDB" id="A0A9P7VWM4"/>
<name>A0A9P7VWM4_9AGAR</name>
<protein>
    <submittedName>
        <fullName evidence="1">Uncharacterized protein</fullName>
    </submittedName>
</protein>
<comment type="caution">
    <text evidence="1">The sequence shown here is derived from an EMBL/GenBank/DDBJ whole genome shotgun (WGS) entry which is preliminary data.</text>
</comment>
<proteinExistence type="predicted"/>
<dbReference type="RefSeq" id="XP_043041024.1">
    <property type="nucleotide sequence ID" value="XM_043177016.1"/>
</dbReference>
<evidence type="ECO:0000313" key="1">
    <source>
        <dbReference type="EMBL" id="KAG7447524.1"/>
    </source>
</evidence>
<dbReference type="EMBL" id="MU250531">
    <property type="protein sequence ID" value="KAG7447524.1"/>
    <property type="molecule type" value="Genomic_DNA"/>
</dbReference>
<dbReference type="GeneID" id="66099303"/>
<sequence length="242" mass="27830">MTRGTHRIVSRQYLPIYLKGQRVMVAVIEARLVHLFDRDGICQYVPPVEADRCSTIIHFIRSQYHGLTRVHSLRLRHIHSDGRIAEWTTPQQQEVNVKRKLSNSVFKRTILILPVPKSSPLASRFTEWYSHPSFLSAWFTPTFKENVAILVISSRPWLYCTRHCNMHLMPLLGICVRSPGGNMFAQNELRVLIRPHLTVSIPFSSCFKPAQGIIAHTANDYLYYFEGDHRILGGAAVKLIQE</sequence>
<evidence type="ECO:0000313" key="2">
    <source>
        <dbReference type="Proteomes" id="UP000812287"/>
    </source>
</evidence>
<accession>A0A9P7VWM4</accession>
<gene>
    <name evidence="1" type="ORF">BT62DRAFT_1004268</name>
</gene>
<keyword evidence="2" id="KW-1185">Reference proteome</keyword>
<dbReference type="Proteomes" id="UP000812287">
    <property type="component" value="Unassembled WGS sequence"/>
</dbReference>
<organism evidence="1 2">
    <name type="scientific">Guyanagaster necrorhizus</name>
    <dbReference type="NCBI Taxonomy" id="856835"/>
    <lineage>
        <taxon>Eukaryota</taxon>
        <taxon>Fungi</taxon>
        <taxon>Dikarya</taxon>
        <taxon>Basidiomycota</taxon>
        <taxon>Agaricomycotina</taxon>
        <taxon>Agaricomycetes</taxon>
        <taxon>Agaricomycetidae</taxon>
        <taxon>Agaricales</taxon>
        <taxon>Marasmiineae</taxon>
        <taxon>Physalacriaceae</taxon>
        <taxon>Guyanagaster</taxon>
    </lineage>
</organism>